<dbReference type="PANTHER" id="PTHR11064:SF196">
    <property type="entry name" value="NUCLEAR TRANSCRIPTION FACTOR Y SUBUNIT B-6"/>
    <property type="match status" value="1"/>
</dbReference>
<reference evidence="6" key="1">
    <citation type="submission" date="2020-08" db="EMBL/GenBank/DDBJ databases">
        <title>Plant Genome Project.</title>
        <authorList>
            <person name="Zhang R.-G."/>
        </authorList>
    </citation>
    <scope>NUCLEOTIDE SEQUENCE</scope>
    <source>
        <strain evidence="6">WSP0</strain>
        <tissue evidence="6">Leaf</tissue>
    </source>
</reference>
<dbReference type="InterPro" id="IPR027113">
    <property type="entry name" value="Transc_fact_NFYB/HAP3"/>
</dbReference>
<dbReference type="InterPro" id="IPR009072">
    <property type="entry name" value="Histone-fold"/>
</dbReference>
<evidence type="ECO:0000259" key="5">
    <source>
        <dbReference type="Pfam" id="PF00808"/>
    </source>
</evidence>
<comment type="similarity">
    <text evidence="1">Belongs to the NFYB/HAP3 subunit family.</text>
</comment>
<name>A0AAV6KFC3_9ERIC</name>
<dbReference type="Gene3D" id="3.40.50.620">
    <property type="entry name" value="HUPs"/>
    <property type="match status" value="1"/>
</dbReference>
<keyword evidence="7" id="KW-1185">Reference proteome</keyword>
<dbReference type="GO" id="GO:0000978">
    <property type="term" value="F:RNA polymerase II cis-regulatory region sequence-specific DNA binding"/>
    <property type="evidence" value="ECO:0007669"/>
    <property type="project" value="TreeGrafter"/>
</dbReference>
<sequence>MVLVLKPRPPNMDRSVKLDSKLARDALKLEGFHVIGGYMSPVNDAYKKRGLISAKHRIELCHRACRSSEFIMVDPWENNIKVFIEIVPNQISSTRISTTSTRTPWCCDDPQASTIGILHGATVVNPVEQQQQQQSYTAPENTHDQDYYVPTANITRVMRRVLPLQAKITDDAKETVQQCVTEYINMVTSEANDRCHREERKTITADDILWAIERLGFDNYAGPLSLFLDRFRDAQRQWSEESRERLGSRVAHSRRLPPPTYGLLPPQGDGSGISSDNAGAGSSSSASQGGAPSFGPYAQFKR</sequence>
<evidence type="ECO:0000256" key="2">
    <source>
        <dbReference type="ARBA" id="ARBA00023015"/>
    </source>
</evidence>
<keyword evidence="2" id="KW-0805">Transcription regulation</keyword>
<feature type="domain" description="Transcription factor CBF/NF-Y/archaeal histone" evidence="5">
    <location>
        <begin position="149"/>
        <end position="212"/>
    </location>
</feature>
<organism evidence="6 7">
    <name type="scientific">Rhododendron griersonianum</name>
    <dbReference type="NCBI Taxonomy" id="479676"/>
    <lineage>
        <taxon>Eukaryota</taxon>
        <taxon>Viridiplantae</taxon>
        <taxon>Streptophyta</taxon>
        <taxon>Embryophyta</taxon>
        <taxon>Tracheophyta</taxon>
        <taxon>Spermatophyta</taxon>
        <taxon>Magnoliopsida</taxon>
        <taxon>eudicotyledons</taxon>
        <taxon>Gunneridae</taxon>
        <taxon>Pentapetalae</taxon>
        <taxon>asterids</taxon>
        <taxon>Ericales</taxon>
        <taxon>Ericaceae</taxon>
        <taxon>Ericoideae</taxon>
        <taxon>Rhodoreae</taxon>
        <taxon>Rhododendron</taxon>
    </lineage>
</organism>
<dbReference type="InterPro" id="IPR014729">
    <property type="entry name" value="Rossmann-like_a/b/a_fold"/>
</dbReference>
<dbReference type="GO" id="GO:0016602">
    <property type="term" value="C:CCAAT-binding factor complex"/>
    <property type="evidence" value="ECO:0007669"/>
    <property type="project" value="InterPro"/>
</dbReference>
<dbReference type="Gene3D" id="1.10.20.10">
    <property type="entry name" value="Histone, subunit A"/>
    <property type="match status" value="1"/>
</dbReference>
<dbReference type="InterPro" id="IPR003958">
    <property type="entry name" value="CBFA_NFYB_domain"/>
</dbReference>
<dbReference type="SUPFAM" id="SSF52374">
    <property type="entry name" value="Nucleotidylyl transferase"/>
    <property type="match status" value="1"/>
</dbReference>
<dbReference type="PRINTS" id="PR00615">
    <property type="entry name" value="CCAATSUBUNTA"/>
</dbReference>
<dbReference type="Pfam" id="PF00808">
    <property type="entry name" value="CBFD_NFYB_HMF"/>
    <property type="match status" value="1"/>
</dbReference>
<feature type="region of interest" description="Disordered" evidence="4">
    <location>
        <begin position="242"/>
        <end position="302"/>
    </location>
</feature>
<protein>
    <recommendedName>
        <fullName evidence="5">Transcription factor CBF/NF-Y/archaeal histone domain-containing protein</fullName>
    </recommendedName>
</protein>
<dbReference type="SUPFAM" id="SSF47113">
    <property type="entry name" value="Histone-fold"/>
    <property type="match status" value="1"/>
</dbReference>
<dbReference type="GO" id="GO:0001228">
    <property type="term" value="F:DNA-binding transcription activator activity, RNA polymerase II-specific"/>
    <property type="evidence" value="ECO:0007669"/>
    <property type="project" value="InterPro"/>
</dbReference>
<dbReference type="CDD" id="cd22907">
    <property type="entry name" value="HFD_NFYB"/>
    <property type="match status" value="1"/>
</dbReference>
<evidence type="ECO:0000313" key="6">
    <source>
        <dbReference type="EMBL" id="KAG5550982.1"/>
    </source>
</evidence>
<evidence type="ECO:0000256" key="1">
    <source>
        <dbReference type="ARBA" id="ARBA00009053"/>
    </source>
</evidence>
<evidence type="ECO:0000256" key="4">
    <source>
        <dbReference type="SAM" id="MobiDB-lite"/>
    </source>
</evidence>
<evidence type="ECO:0000313" key="7">
    <source>
        <dbReference type="Proteomes" id="UP000823749"/>
    </source>
</evidence>
<feature type="compositionally biased region" description="Low complexity" evidence="4">
    <location>
        <begin position="272"/>
        <end position="295"/>
    </location>
</feature>
<dbReference type="Proteomes" id="UP000823749">
    <property type="component" value="Chromosome 4"/>
</dbReference>
<evidence type="ECO:0000256" key="3">
    <source>
        <dbReference type="ARBA" id="ARBA00023163"/>
    </source>
</evidence>
<accession>A0AAV6KFC3</accession>
<dbReference type="AlphaFoldDB" id="A0AAV6KFC3"/>
<proteinExistence type="inferred from homology"/>
<gene>
    <name evidence="6" type="ORF">RHGRI_009417</name>
</gene>
<dbReference type="GO" id="GO:0046982">
    <property type="term" value="F:protein heterodimerization activity"/>
    <property type="evidence" value="ECO:0007669"/>
    <property type="project" value="InterPro"/>
</dbReference>
<dbReference type="PANTHER" id="PTHR11064">
    <property type="entry name" value="CCAAT-BINDING TRANSCRIPTION FACTOR-RELATED"/>
    <property type="match status" value="1"/>
</dbReference>
<dbReference type="EMBL" id="JACTNZ010000004">
    <property type="protein sequence ID" value="KAG5550982.1"/>
    <property type="molecule type" value="Genomic_DNA"/>
</dbReference>
<keyword evidence="3" id="KW-0804">Transcription</keyword>
<comment type="caution">
    <text evidence="6">The sequence shown here is derived from an EMBL/GenBank/DDBJ whole genome shotgun (WGS) entry which is preliminary data.</text>
</comment>